<dbReference type="STRING" id="260084.SAMN02927928_1247"/>
<feature type="transmembrane region" description="Helical" evidence="4">
    <location>
        <begin position="164"/>
        <end position="186"/>
    </location>
</feature>
<dbReference type="PRINTS" id="PR00032">
    <property type="entry name" value="HTHARAC"/>
</dbReference>
<evidence type="ECO:0000256" key="3">
    <source>
        <dbReference type="ARBA" id="ARBA00023163"/>
    </source>
</evidence>
<name>A0A1G4QHF3_9CAUL</name>
<dbReference type="EMBL" id="FMTS01000001">
    <property type="protein sequence ID" value="SCW44036.1"/>
    <property type="molecule type" value="Genomic_DNA"/>
</dbReference>
<feature type="transmembrane region" description="Helical" evidence="4">
    <location>
        <begin position="32"/>
        <end position="48"/>
    </location>
</feature>
<reference evidence="7" key="1">
    <citation type="submission" date="2016-10" db="EMBL/GenBank/DDBJ databases">
        <authorList>
            <person name="Varghese N."/>
            <person name="Submissions S."/>
        </authorList>
    </citation>
    <scope>NUCLEOTIDE SEQUENCE [LARGE SCALE GENOMIC DNA]</scope>
    <source>
        <strain evidence="7">CGMCC 1.3431</strain>
    </source>
</reference>
<dbReference type="PROSITE" id="PS01124">
    <property type="entry name" value="HTH_ARAC_FAMILY_2"/>
    <property type="match status" value="1"/>
</dbReference>
<proteinExistence type="predicted"/>
<protein>
    <submittedName>
        <fullName evidence="6">AraC-type DNA-binding protein</fullName>
    </submittedName>
</protein>
<dbReference type="OrthoDB" id="5492415at2"/>
<feature type="transmembrane region" description="Helical" evidence="4">
    <location>
        <begin position="140"/>
        <end position="158"/>
    </location>
</feature>
<gene>
    <name evidence="6" type="ORF">SAMN02927928_1247</name>
</gene>
<feature type="domain" description="HTH araC/xylS-type" evidence="5">
    <location>
        <begin position="209"/>
        <end position="308"/>
    </location>
</feature>
<organism evidence="6 7">
    <name type="scientific">Asticcacaulis taihuensis</name>
    <dbReference type="NCBI Taxonomy" id="260084"/>
    <lineage>
        <taxon>Bacteria</taxon>
        <taxon>Pseudomonadati</taxon>
        <taxon>Pseudomonadota</taxon>
        <taxon>Alphaproteobacteria</taxon>
        <taxon>Caulobacterales</taxon>
        <taxon>Caulobacteraceae</taxon>
        <taxon>Asticcacaulis</taxon>
    </lineage>
</organism>
<dbReference type="AlphaFoldDB" id="A0A1G4QHF3"/>
<keyword evidence="3" id="KW-0804">Transcription</keyword>
<dbReference type="InterPro" id="IPR009057">
    <property type="entry name" value="Homeodomain-like_sf"/>
</dbReference>
<accession>A0A1G4QHF3</accession>
<dbReference type="GO" id="GO:0003700">
    <property type="term" value="F:DNA-binding transcription factor activity"/>
    <property type="evidence" value="ECO:0007669"/>
    <property type="project" value="InterPro"/>
</dbReference>
<dbReference type="PANTHER" id="PTHR43280:SF29">
    <property type="entry name" value="ARAC-FAMILY TRANSCRIPTIONAL REGULATOR"/>
    <property type="match status" value="1"/>
</dbReference>
<dbReference type="PANTHER" id="PTHR43280">
    <property type="entry name" value="ARAC-FAMILY TRANSCRIPTIONAL REGULATOR"/>
    <property type="match status" value="1"/>
</dbReference>
<dbReference type="GO" id="GO:0043565">
    <property type="term" value="F:sequence-specific DNA binding"/>
    <property type="evidence" value="ECO:0007669"/>
    <property type="project" value="InterPro"/>
</dbReference>
<dbReference type="InterPro" id="IPR018060">
    <property type="entry name" value="HTH_AraC"/>
</dbReference>
<evidence type="ECO:0000256" key="1">
    <source>
        <dbReference type="ARBA" id="ARBA00023015"/>
    </source>
</evidence>
<dbReference type="SMART" id="SM00342">
    <property type="entry name" value="HTH_ARAC"/>
    <property type="match status" value="1"/>
</dbReference>
<keyword evidence="4" id="KW-0472">Membrane</keyword>
<evidence type="ECO:0000256" key="4">
    <source>
        <dbReference type="SAM" id="Phobius"/>
    </source>
</evidence>
<keyword evidence="4" id="KW-1133">Transmembrane helix</keyword>
<keyword evidence="7" id="KW-1185">Reference proteome</keyword>
<evidence type="ECO:0000313" key="7">
    <source>
        <dbReference type="Proteomes" id="UP000199150"/>
    </source>
</evidence>
<evidence type="ECO:0000259" key="5">
    <source>
        <dbReference type="PROSITE" id="PS01124"/>
    </source>
</evidence>
<sequence length="327" mass="35215">MLTILAPAAASCQLLMGLLIWRRTQLPGRGELALSLLSGAAYFLHAAFPEALRFLLPVVLAAPLACNRAIRAGFEAPRRHPWMEIALLVLLLASGLAVRAGSPAWTGAVSNLLSLGLFLELPIIVWRGLPDDLVVARRNVRFWALGFSALTGAAVALASTLGGAIWAVPAAAALTCLLIFAAVAFGGDLTVTTLARQSPLDNREQQVLRRLRQVIGEVYTDPALTLSSLARRLDVPEHRLRRVIHLGEGQRNFSTWLNGYRIDAFKARIDEDDTILALALAVGYNSLSAFNRAFKAVEGVTPSAFRAARKANTKAMRVPTPETPSAT</sequence>
<evidence type="ECO:0000313" key="6">
    <source>
        <dbReference type="EMBL" id="SCW44036.1"/>
    </source>
</evidence>
<dbReference type="SUPFAM" id="SSF46689">
    <property type="entry name" value="Homeodomain-like"/>
    <property type="match status" value="1"/>
</dbReference>
<keyword evidence="2 6" id="KW-0238">DNA-binding</keyword>
<dbReference type="RefSeq" id="WP_090644953.1">
    <property type="nucleotide sequence ID" value="NZ_CBCRYE010000001.1"/>
</dbReference>
<keyword evidence="1" id="KW-0805">Transcription regulation</keyword>
<dbReference type="Pfam" id="PF12833">
    <property type="entry name" value="HTH_18"/>
    <property type="match status" value="1"/>
</dbReference>
<feature type="transmembrane region" description="Helical" evidence="4">
    <location>
        <begin position="108"/>
        <end position="128"/>
    </location>
</feature>
<dbReference type="InterPro" id="IPR020449">
    <property type="entry name" value="Tscrpt_reg_AraC-type_HTH"/>
</dbReference>
<evidence type="ECO:0000256" key="2">
    <source>
        <dbReference type="ARBA" id="ARBA00023125"/>
    </source>
</evidence>
<dbReference type="Gene3D" id="1.10.10.60">
    <property type="entry name" value="Homeodomain-like"/>
    <property type="match status" value="1"/>
</dbReference>
<dbReference type="Proteomes" id="UP000199150">
    <property type="component" value="Unassembled WGS sequence"/>
</dbReference>
<keyword evidence="4" id="KW-0812">Transmembrane</keyword>